<sequence length="851" mass="95923">MNATLEENQLDNEIIPALFEVLPEAFPEFGFVRTAKGYKSTTGHKVTNEPGNSKGAVSVLNETPYFLGDFREGAVKGGKAIYSYVKDYYNLPNHWDVVRKLAELAGVSVRERQLTPEQAEQLEKERRTTAVWEATNAYCIDCLSNAGNPVATQAMAGKVRDYLEKERGYTRAEVLRPNEKRDPANPKMELGFFPSLVLLDKYLVSCGFTDSEILTVTSSLKPILSYIETQNRLTFPWRDHIGRIKGMCFRVLNNIQEPKYLYSSFSRGEYLFNLKSVAKDKDLVFVESPLDTLRASVLGITNIVALGGTGKGFKNRTQIDLAIKYGATRITLMLDNDGPGGNGEEGTDSMVAFLQKEYPQLKVWVATYPDGIKDLDQLLTAQGVAGYDAVKKGAIESWYYQLRQMFFRYADRDLLPKEKEDLLEEAIHISAKLSSLDKDQFIREFVSNEYVQIIGISEASIAETVDKIRRAEFEREQSDSLKKLLKEAGETSDTNKALDLLTTKARSIKAKDKADSFAALTRVTSEQQLKERIAARPETLESGYTIMGNPLLISAAAMTILAGATSHGKSILIANMALNMAELYPDKVFHIFSYEIDEDAYLINLLNTYIGDNGLNRFNNRESIEHHFRGKKRIQRKGRFGEPDYSVALFEPGKEIVFDQKRAQFFGELIDKGTIKVHYVTYNSDELDEAIRYLSTSEDIGAIFVDYIQLINLPVGKVRTSSRQEEIKQMCTDFNRVATDTGLPLIFAAQFNREVMNLAQMHASKLGEAGDLERIANQIIGIWNCAKKWHGSPSKSELKHIEERISLDNNGNPAHKDQWYVEVLKARVGKPDDWDIWDYLSNAAKVTSPKH</sequence>
<protein>
    <recommendedName>
        <fullName evidence="1">SF4 helicase domain-containing protein</fullName>
    </recommendedName>
</protein>
<dbReference type="GO" id="GO:0006269">
    <property type="term" value="P:DNA replication, synthesis of primer"/>
    <property type="evidence" value="ECO:0007669"/>
    <property type="project" value="TreeGrafter"/>
</dbReference>
<organism evidence="2 3">
    <name type="scientific">Spirosoma pollinicola</name>
    <dbReference type="NCBI Taxonomy" id="2057025"/>
    <lineage>
        <taxon>Bacteria</taxon>
        <taxon>Pseudomonadati</taxon>
        <taxon>Bacteroidota</taxon>
        <taxon>Cytophagia</taxon>
        <taxon>Cytophagales</taxon>
        <taxon>Cytophagaceae</taxon>
        <taxon>Spirosoma</taxon>
    </lineage>
</organism>
<evidence type="ECO:0000259" key="1">
    <source>
        <dbReference type="Pfam" id="PF03796"/>
    </source>
</evidence>
<dbReference type="SUPFAM" id="SSF52540">
    <property type="entry name" value="P-loop containing nucleoside triphosphate hydrolases"/>
    <property type="match status" value="1"/>
</dbReference>
<dbReference type="GO" id="GO:0005737">
    <property type="term" value="C:cytoplasm"/>
    <property type="evidence" value="ECO:0007669"/>
    <property type="project" value="TreeGrafter"/>
</dbReference>
<dbReference type="PANTHER" id="PTHR30313:SF2">
    <property type="entry name" value="DNA PRIMASE"/>
    <property type="match status" value="1"/>
</dbReference>
<reference evidence="2 3" key="1">
    <citation type="submission" date="2017-11" db="EMBL/GenBank/DDBJ databases">
        <title>Taxonomic description and genome sequences of Spirosoma HA7 sp. nov., isolated from pollen microhabitat of Corylus avellana.</title>
        <authorList>
            <person name="Ambika Manirajan B."/>
            <person name="Suarez C."/>
            <person name="Ratering S."/>
            <person name="Geissler-Plaum R."/>
            <person name="Cardinale M."/>
            <person name="Sylvia S."/>
        </authorList>
    </citation>
    <scope>NUCLEOTIDE SEQUENCE [LARGE SCALE GENOMIC DNA]</scope>
    <source>
        <strain evidence="2 3">HA7</strain>
    </source>
</reference>
<dbReference type="InterPro" id="IPR037068">
    <property type="entry name" value="DNA_primase_core_N_sf"/>
</dbReference>
<dbReference type="InterPro" id="IPR027417">
    <property type="entry name" value="P-loop_NTPase"/>
</dbReference>
<proteinExistence type="predicted"/>
<dbReference type="InterPro" id="IPR007694">
    <property type="entry name" value="DNA_helicase_DnaB-like_C"/>
</dbReference>
<dbReference type="SUPFAM" id="SSF56731">
    <property type="entry name" value="DNA primase core"/>
    <property type="match status" value="1"/>
</dbReference>
<accession>A0A2K8ZAX0</accession>
<evidence type="ECO:0000313" key="2">
    <source>
        <dbReference type="EMBL" id="AUD07023.1"/>
    </source>
</evidence>
<dbReference type="Pfam" id="PF03796">
    <property type="entry name" value="DnaB_C"/>
    <property type="match status" value="1"/>
</dbReference>
<keyword evidence="3" id="KW-1185">Reference proteome</keyword>
<dbReference type="Gene3D" id="3.90.980.10">
    <property type="entry name" value="DNA primase, catalytic core, N-terminal domain"/>
    <property type="match status" value="1"/>
</dbReference>
<dbReference type="EMBL" id="CP025096">
    <property type="protein sequence ID" value="AUD07023.1"/>
    <property type="molecule type" value="Genomic_DNA"/>
</dbReference>
<dbReference type="GO" id="GO:0003678">
    <property type="term" value="F:DNA helicase activity"/>
    <property type="evidence" value="ECO:0007669"/>
    <property type="project" value="InterPro"/>
</dbReference>
<feature type="domain" description="SF4 helicase" evidence="1">
    <location>
        <begin position="683"/>
        <end position="784"/>
    </location>
</feature>
<name>A0A2K8ZAX0_9BACT</name>
<dbReference type="GO" id="GO:0005524">
    <property type="term" value="F:ATP binding"/>
    <property type="evidence" value="ECO:0007669"/>
    <property type="project" value="InterPro"/>
</dbReference>
<dbReference type="CDD" id="cd01029">
    <property type="entry name" value="TOPRIM_primases"/>
    <property type="match status" value="1"/>
</dbReference>
<dbReference type="InterPro" id="IPR050219">
    <property type="entry name" value="DnaG_primase"/>
</dbReference>
<dbReference type="InterPro" id="IPR034154">
    <property type="entry name" value="TOPRIM_DnaG/twinkle"/>
</dbReference>
<dbReference type="AlphaFoldDB" id="A0A2K8ZAX0"/>
<dbReference type="Proteomes" id="UP000232883">
    <property type="component" value="Chromosome"/>
</dbReference>
<dbReference type="Gene3D" id="3.40.50.300">
    <property type="entry name" value="P-loop containing nucleotide triphosphate hydrolases"/>
    <property type="match status" value="1"/>
</dbReference>
<dbReference type="KEGG" id="spir:CWM47_37500"/>
<dbReference type="PANTHER" id="PTHR30313">
    <property type="entry name" value="DNA PRIMASE"/>
    <property type="match status" value="1"/>
</dbReference>
<dbReference type="RefSeq" id="WP_100993573.1">
    <property type="nucleotide sequence ID" value="NZ_CP025096.1"/>
</dbReference>
<dbReference type="OrthoDB" id="981506at2"/>
<evidence type="ECO:0000313" key="3">
    <source>
        <dbReference type="Proteomes" id="UP000232883"/>
    </source>
</evidence>
<gene>
    <name evidence="2" type="ORF">CWM47_37500</name>
</gene>
<dbReference type="Gene3D" id="3.40.1360.10">
    <property type="match status" value="1"/>
</dbReference>